<feature type="transmembrane region" description="Helical" evidence="1">
    <location>
        <begin position="7"/>
        <end position="29"/>
    </location>
</feature>
<protein>
    <submittedName>
        <fullName evidence="2">Uncharacterized protein</fullName>
    </submittedName>
</protein>
<evidence type="ECO:0000313" key="2">
    <source>
        <dbReference type="EMBL" id="BAB67730.1"/>
    </source>
</evidence>
<gene>
    <name evidence="2" type="primary">ST2614</name>
    <name evidence="2" type="ordered locus">STK_26140</name>
</gene>
<dbReference type="EMBL" id="BA000023">
    <property type="protein sequence ID" value="BAB67730.1"/>
    <property type="molecule type" value="Genomic_DNA"/>
</dbReference>
<keyword evidence="1" id="KW-1133">Transmembrane helix</keyword>
<name>Q96X98_SULTO</name>
<feature type="transmembrane region" description="Helical" evidence="1">
    <location>
        <begin position="41"/>
        <end position="60"/>
    </location>
</feature>
<accession>Q96X98</accession>
<dbReference type="Proteomes" id="UP000001015">
    <property type="component" value="Chromosome"/>
</dbReference>
<dbReference type="KEGG" id="sto:STK_26140"/>
<sequence>MLRISFYMLISGVLAIFIPITSMISVYMINSSNVKQDLYDINLIDLFIDVISIIFFSLILSITIIGGIIGIINKVVNIIVLYYYLTSLHSITTLNSFLFYFNILSAILDLVALIIIFIKILNINKEASIIGFIGVIFYSIGHSLFILIPYLNNTHIIKISPELSDIIGISVNLGTIWEILLGIGLILAINIADSIFFKDTGEAKIRFISQTKGYIRTLILNDRQAISYIPRYVNIGINSIDAEFPRSKYKGGIITILLDNGFSITIRPKIYSNKP</sequence>
<dbReference type="PATRIC" id="fig|273063.9.peg.2952"/>
<evidence type="ECO:0000313" key="3">
    <source>
        <dbReference type="Proteomes" id="UP000001015"/>
    </source>
</evidence>
<feature type="transmembrane region" description="Helical" evidence="1">
    <location>
        <begin position="130"/>
        <end position="151"/>
    </location>
</feature>
<keyword evidence="3" id="KW-1185">Reference proteome</keyword>
<proteinExistence type="predicted"/>
<feature type="transmembrane region" description="Helical" evidence="1">
    <location>
        <begin position="97"/>
        <end position="118"/>
    </location>
</feature>
<organism evidence="2 3">
    <name type="scientific">Sulfurisphaera tokodaii (strain DSM 16993 / JCM 10545 / NBRC 100140 / 7)</name>
    <name type="common">Sulfolobus tokodaii</name>
    <dbReference type="NCBI Taxonomy" id="273063"/>
    <lineage>
        <taxon>Archaea</taxon>
        <taxon>Thermoproteota</taxon>
        <taxon>Thermoprotei</taxon>
        <taxon>Sulfolobales</taxon>
        <taxon>Sulfolobaceae</taxon>
        <taxon>Sulfurisphaera</taxon>
    </lineage>
</organism>
<reference evidence="3" key="1">
    <citation type="journal article" date="2001" name="DNA Res.">
        <title>Complete genome sequence of an aerobic thermoacidophilic Crenarchaeon, Sulfolobus tokodaii strain7.</title>
        <authorList>
            <person name="Kawarabayasi Y."/>
            <person name="Hino Y."/>
            <person name="Horikawa H."/>
            <person name="Jin-no K."/>
            <person name="Takahashi M."/>
            <person name="Sekine M."/>
            <person name="Baba S."/>
            <person name="Ankai A."/>
            <person name="Kosugi H."/>
            <person name="Hosoyama A."/>
            <person name="Fukui S."/>
            <person name="Nagai Y."/>
            <person name="Nishijima K."/>
            <person name="Otsuka R."/>
            <person name="Nakazawa H."/>
            <person name="Takamiya M."/>
            <person name="Kato Y."/>
            <person name="Yoshizawa T."/>
            <person name="Tanaka T."/>
            <person name="Kudoh Y."/>
            <person name="Yamazaki J."/>
            <person name="Kushida N."/>
            <person name="Oguchi A."/>
            <person name="Aoki K."/>
            <person name="Masuda S."/>
            <person name="Yanagii M."/>
            <person name="Nishimura M."/>
            <person name="Yamagishi A."/>
            <person name="Oshima T."/>
            <person name="Kikuchi H."/>
        </authorList>
    </citation>
    <scope>NUCLEOTIDE SEQUENCE [LARGE SCALE GENOMIC DNA]</scope>
    <source>
        <strain evidence="3">DSM 16993 / JCM 10545 / NBRC 100140 / 7</strain>
    </source>
</reference>
<keyword evidence="1" id="KW-0472">Membrane</keyword>
<dbReference type="AlphaFoldDB" id="Q96X98"/>
<evidence type="ECO:0000256" key="1">
    <source>
        <dbReference type="SAM" id="Phobius"/>
    </source>
</evidence>
<feature type="transmembrane region" description="Helical" evidence="1">
    <location>
        <begin position="166"/>
        <end position="189"/>
    </location>
</feature>
<keyword evidence="1" id="KW-0812">Transmembrane</keyword>